<evidence type="ECO:0000313" key="2">
    <source>
        <dbReference type="EMBL" id="CAB4563128.1"/>
    </source>
</evidence>
<protein>
    <submittedName>
        <fullName evidence="2">Unannotated protein</fullName>
    </submittedName>
</protein>
<reference evidence="2" key="1">
    <citation type="submission" date="2020-05" db="EMBL/GenBank/DDBJ databases">
        <authorList>
            <person name="Chiriac C."/>
            <person name="Salcher M."/>
            <person name="Ghai R."/>
            <person name="Kavagutti S V."/>
        </authorList>
    </citation>
    <scope>NUCLEOTIDE SEQUENCE</scope>
</reference>
<accession>A0A6J6DPP8</accession>
<dbReference type="EMBL" id="CAEZTI010000082">
    <property type="protein sequence ID" value="CAB4563128.1"/>
    <property type="molecule type" value="Genomic_DNA"/>
</dbReference>
<organism evidence="2">
    <name type="scientific">freshwater metagenome</name>
    <dbReference type="NCBI Taxonomy" id="449393"/>
    <lineage>
        <taxon>unclassified sequences</taxon>
        <taxon>metagenomes</taxon>
        <taxon>ecological metagenomes</taxon>
    </lineage>
</organism>
<sequence length="63" mass="6592">MRVSVLAVAGITAWMAAESFVSETDPSPLTRMASMKPGFVRNSDAVAESNNAKVAPPGERTSP</sequence>
<proteinExistence type="predicted"/>
<gene>
    <name evidence="2" type="ORF">UFOPK1619_00509</name>
</gene>
<feature type="region of interest" description="Disordered" evidence="1">
    <location>
        <begin position="44"/>
        <end position="63"/>
    </location>
</feature>
<dbReference type="AlphaFoldDB" id="A0A6J6DPP8"/>
<name>A0A6J6DPP8_9ZZZZ</name>
<evidence type="ECO:0000256" key="1">
    <source>
        <dbReference type="SAM" id="MobiDB-lite"/>
    </source>
</evidence>